<feature type="region of interest" description="Disordered" evidence="1">
    <location>
        <begin position="1"/>
        <end position="29"/>
    </location>
</feature>
<name>A0A2I0SAU5_9ACTN</name>
<accession>A0A2I0SAU5</accession>
<evidence type="ECO:0008006" key="4">
    <source>
        <dbReference type="Google" id="ProtNLM"/>
    </source>
</evidence>
<keyword evidence="3" id="KW-1185">Reference proteome</keyword>
<protein>
    <recommendedName>
        <fullName evidence="4">ScyD/ScyE family protein</fullName>
    </recommendedName>
</protein>
<dbReference type="AlphaFoldDB" id="A0A2I0SAU5"/>
<dbReference type="EMBL" id="PJOS01000245">
    <property type="protein sequence ID" value="PKT67033.1"/>
    <property type="molecule type" value="Genomic_DNA"/>
</dbReference>
<comment type="caution">
    <text evidence="2">The sequence shown here is derived from an EMBL/GenBank/DDBJ whole genome shotgun (WGS) entry which is preliminary data.</text>
</comment>
<evidence type="ECO:0000313" key="2">
    <source>
        <dbReference type="EMBL" id="PKT67033.1"/>
    </source>
</evidence>
<proteinExistence type="predicted"/>
<evidence type="ECO:0000256" key="1">
    <source>
        <dbReference type="SAM" id="MobiDB-lite"/>
    </source>
</evidence>
<sequence length="60" mass="6073">DPGPGTLTRIDGCTGAATPITTDTPLTEPTGLAVNAKGDIYVTSNTLSTTDGRLLKFPAP</sequence>
<reference evidence="2 3" key="1">
    <citation type="submission" date="2017-12" db="EMBL/GenBank/DDBJ databases">
        <title>Streptomyces populusis sp. nov., a novel endophytic actinobacterium isolated from stems of Populus adenopoda Maxim.</title>
        <authorList>
            <person name="Wang Z."/>
        </authorList>
    </citation>
    <scope>NUCLEOTIDE SEQUENCE [LARGE SCALE GENOMIC DNA]</scope>
    <source>
        <strain evidence="2 3">A249</strain>
    </source>
</reference>
<evidence type="ECO:0000313" key="3">
    <source>
        <dbReference type="Proteomes" id="UP000236178"/>
    </source>
</evidence>
<organism evidence="2 3">
    <name type="scientific">Streptomyces populi</name>
    <dbReference type="NCBI Taxonomy" id="2058924"/>
    <lineage>
        <taxon>Bacteria</taxon>
        <taxon>Bacillati</taxon>
        <taxon>Actinomycetota</taxon>
        <taxon>Actinomycetes</taxon>
        <taxon>Kitasatosporales</taxon>
        <taxon>Streptomycetaceae</taxon>
        <taxon>Streptomyces</taxon>
    </lineage>
</organism>
<feature type="non-terminal residue" evidence="2">
    <location>
        <position position="1"/>
    </location>
</feature>
<dbReference type="Proteomes" id="UP000236178">
    <property type="component" value="Unassembled WGS sequence"/>
</dbReference>
<gene>
    <name evidence="2" type="ORF">CW362_42685</name>
</gene>